<gene>
    <name evidence="2" type="ORF">SEPCBS119000_000754</name>
</gene>
<accession>A0ABP0D810</accession>
<dbReference type="Proteomes" id="UP001642502">
    <property type="component" value="Unassembled WGS sequence"/>
</dbReference>
<keyword evidence="3" id="KW-1185">Reference proteome</keyword>
<protein>
    <submittedName>
        <fullName evidence="2">Uncharacterized protein</fullName>
    </submittedName>
</protein>
<feature type="region of interest" description="Disordered" evidence="1">
    <location>
        <begin position="432"/>
        <end position="457"/>
    </location>
</feature>
<evidence type="ECO:0000313" key="3">
    <source>
        <dbReference type="Proteomes" id="UP001642502"/>
    </source>
</evidence>
<name>A0ABP0D810_9PEZI</name>
<evidence type="ECO:0000256" key="1">
    <source>
        <dbReference type="SAM" id="MobiDB-lite"/>
    </source>
</evidence>
<proteinExistence type="predicted"/>
<evidence type="ECO:0000313" key="2">
    <source>
        <dbReference type="EMBL" id="CAK7263969.1"/>
    </source>
</evidence>
<dbReference type="EMBL" id="CAWUON010000005">
    <property type="protein sequence ID" value="CAK7263969.1"/>
    <property type="molecule type" value="Genomic_DNA"/>
</dbReference>
<organism evidence="2 3">
    <name type="scientific">Sporothrix epigloea</name>
    <dbReference type="NCBI Taxonomy" id="1892477"/>
    <lineage>
        <taxon>Eukaryota</taxon>
        <taxon>Fungi</taxon>
        <taxon>Dikarya</taxon>
        <taxon>Ascomycota</taxon>
        <taxon>Pezizomycotina</taxon>
        <taxon>Sordariomycetes</taxon>
        <taxon>Sordariomycetidae</taxon>
        <taxon>Ophiostomatales</taxon>
        <taxon>Ophiostomataceae</taxon>
        <taxon>Sporothrix</taxon>
    </lineage>
</organism>
<sequence>MIHNHYEPSQILWFLRNYWRFTRDGMIVEWNRAFKDSNFGKSQYQWLKSRYGMKLEWGASLNHPPYAGARPGGPGTENWVPPEIPTNPPRATFRTRSDSPTPGLTTNPVTVTNQNSKYHTATAQAHMHGHSVAGSNYVAKCGPGFGQIRRSSAGSAYVAGKEYFSTATTTTGPASLSTPMMTTPSISSTGSGTYDFSNNANRDCERVASRGFSGSMNPSHGTYSFCTTLGSMTLASPFMPSNATMMNVSNPINPIVSSFAADQVPSTPNLNCSLPLEISRGMNINSPQLPDLSSVSALTYGGSTQQAYQYLASDLSDGSSTTQNATHNATKNSVSFDAGLAGLGINHGATFFPMNSSGLFAGFFPDLSSSAPADESLPEGINCSGSQSNSEKMIKTSIPSNAKIIASVMRSSSPVYSDTETSALTRGRLGLANAGSKRKRSTVEVSFQPPKRAKMATHNDQADMSFHLSTASEMLSGADDEEGKLDKYGPAGALSSQTSVPSSVFATPLATPFLAPTSLLAEQSRNSPSTEEAQEQVPSTIEVAGTWYHGLHRGCYIDARHCHGNSGSILFSQNADFEKAAFNYASRMKSPAVLSKPAEFAACPLVIQDPVTAKVQVSTSSDMSSTGPADGPDMDTDAGANIKPPAQGFVQTSRRAVSVQSQEAVDDHSKCIKESAAAAAGLEDYEYKVLYHVGASLSQSKRNLEKDTDPLLLVSSSTVPGSVMENASSAPETDLLISLTEAADDFSSMANFEEDFDLNQSSIDAFSDSDRSSSNHEATK</sequence>
<comment type="caution">
    <text evidence="2">The sequence shown here is derived from an EMBL/GenBank/DDBJ whole genome shotgun (WGS) entry which is preliminary data.</text>
</comment>
<reference evidence="2 3" key="1">
    <citation type="submission" date="2024-01" db="EMBL/GenBank/DDBJ databases">
        <authorList>
            <person name="Allen C."/>
            <person name="Tagirdzhanova G."/>
        </authorList>
    </citation>
    <scope>NUCLEOTIDE SEQUENCE [LARGE SCALE GENOMIC DNA]</scope>
    <source>
        <strain evidence="2 3">CBS 119000</strain>
    </source>
</reference>